<evidence type="ECO:0000313" key="3">
    <source>
        <dbReference type="Proteomes" id="UP000299102"/>
    </source>
</evidence>
<accession>A0A4C1X991</accession>
<dbReference type="Proteomes" id="UP000299102">
    <property type="component" value="Unassembled WGS sequence"/>
</dbReference>
<dbReference type="OrthoDB" id="6626714at2759"/>
<evidence type="ECO:0000313" key="2">
    <source>
        <dbReference type="EMBL" id="GBP60381.1"/>
    </source>
</evidence>
<reference evidence="2 3" key="1">
    <citation type="journal article" date="2019" name="Commun. Biol.">
        <title>The bagworm genome reveals a unique fibroin gene that provides high tensile strength.</title>
        <authorList>
            <person name="Kono N."/>
            <person name="Nakamura H."/>
            <person name="Ohtoshi R."/>
            <person name="Tomita M."/>
            <person name="Numata K."/>
            <person name="Arakawa K."/>
        </authorList>
    </citation>
    <scope>NUCLEOTIDE SEQUENCE [LARGE SCALE GENOMIC DNA]</scope>
</reference>
<gene>
    <name evidence="2" type="ORF">EVAR_91417_1</name>
</gene>
<comment type="caution">
    <text evidence="2">The sequence shown here is derived from an EMBL/GenBank/DDBJ whole genome shotgun (WGS) entry which is preliminary data.</text>
</comment>
<organism evidence="2 3">
    <name type="scientific">Eumeta variegata</name>
    <name type="common">Bagworm moth</name>
    <name type="synonym">Eumeta japonica</name>
    <dbReference type="NCBI Taxonomy" id="151549"/>
    <lineage>
        <taxon>Eukaryota</taxon>
        <taxon>Metazoa</taxon>
        <taxon>Ecdysozoa</taxon>
        <taxon>Arthropoda</taxon>
        <taxon>Hexapoda</taxon>
        <taxon>Insecta</taxon>
        <taxon>Pterygota</taxon>
        <taxon>Neoptera</taxon>
        <taxon>Endopterygota</taxon>
        <taxon>Lepidoptera</taxon>
        <taxon>Glossata</taxon>
        <taxon>Ditrysia</taxon>
        <taxon>Tineoidea</taxon>
        <taxon>Psychidae</taxon>
        <taxon>Oiketicinae</taxon>
        <taxon>Eumeta</taxon>
    </lineage>
</organism>
<protein>
    <submittedName>
        <fullName evidence="2">Uncharacterized protein</fullName>
    </submittedName>
</protein>
<proteinExistence type="predicted"/>
<feature type="region of interest" description="Disordered" evidence="1">
    <location>
        <begin position="68"/>
        <end position="102"/>
    </location>
</feature>
<feature type="compositionally biased region" description="Polar residues" evidence="1">
    <location>
        <begin position="72"/>
        <end position="83"/>
    </location>
</feature>
<name>A0A4C1X991_EUMVA</name>
<sequence>MITIEEDKQFLIAQRQKDRKGQIGAVDKASLKIEAKIEKQKAMLQKRKEREKKKAILALTEKCVLSSSSSSENTTPATSQLTFPTREPQMIPGPSNQPPRKRGRRCWIRPCGFQYQQIFCSTASFEESAKDRGIVKEEFKSETPLTVHWDGKLIEDITGHETVDRLPILVSGNGVDQLLSVPKLNRGTGEACARAVYETIESWNLCEKIRCMCFDTPAVNTGLKMELVSFGTKMEKDMLWLLPAPCNGDNVRSHHQLNRYQPRDDYKELLNLTIIYLGGIPEKGVSFRMPAGLHRARWMAKAIYCLKIFLFRHQFKLSKEKKQLLGDLRVHCLNLCEILVSSTFRLCSAKKRSAVTKRSRFFPKYKCTFWVICGTW</sequence>
<dbReference type="AlphaFoldDB" id="A0A4C1X991"/>
<evidence type="ECO:0000256" key="1">
    <source>
        <dbReference type="SAM" id="MobiDB-lite"/>
    </source>
</evidence>
<keyword evidence="3" id="KW-1185">Reference proteome</keyword>
<dbReference type="EMBL" id="BGZK01000786">
    <property type="protein sequence ID" value="GBP60381.1"/>
    <property type="molecule type" value="Genomic_DNA"/>
</dbReference>